<evidence type="ECO:0000313" key="3">
    <source>
        <dbReference type="EMBL" id="OXA48991.1"/>
    </source>
</evidence>
<dbReference type="InterPro" id="IPR012337">
    <property type="entry name" value="RNaseH-like_sf"/>
</dbReference>
<dbReference type="Pfam" id="PF17921">
    <property type="entry name" value="Integrase_H2C2"/>
    <property type="match status" value="1"/>
</dbReference>
<comment type="caution">
    <text evidence="3">The sequence shown here is derived from an EMBL/GenBank/DDBJ whole genome shotgun (WGS) entry which is preliminary data.</text>
</comment>
<dbReference type="EC" id="2.7.7.49" evidence="1"/>
<evidence type="ECO:0000313" key="4">
    <source>
        <dbReference type="Proteomes" id="UP000198287"/>
    </source>
</evidence>
<evidence type="ECO:0000259" key="2">
    <source>
        <dbReference type="PROSITE" id="PS50994"/>
    </source>
</evidence>
<dbReference type="GO" id="GO:0015074">
    <property type="term" value="P:DNA integration"/>
    <property type="evidence" value="ECO:0007669"/>
    <property type="project" value="InterPro"/>
</dbReference>
<dbReference type="Proteomes" id="UP000198287">
    <property type="component" value="Unassembled WGS sequence"/>
</dbReference>
<keyword evidence="4" id="KW-1185">Reference proteome</keyword>
<dbReference type="InterPro" id="IPR036397">
    <property type="entry name" value="RNaseH_sf"/>
</dbReference>
<gene>
    <name evidence="3" type="ORF">Fcan01_16255</name>
</gene>
<dbReference type="OrthoDB" id="5978043at2759"/>
<dbReference type="STRING" id="158441.A0A226DWC2"/>
<dbReference type="SUPFAM" id="SSF53098">
    <property type="entry name" value="Ribonuclease H-like"/>
    <property type="match status" value="1"/>
</dbReference>
<dbReference type="AlphaFoldDB" id="A0A226DWC2"/>
<dbReference type="FunFam" id="3.30.420.10:FF:000032">
    <property type="entry name" value="Retrovirus-related Pol polyprotein from transposon 297-like Protein"/>
    <property type="match status" value="1"/>
</dbReference>
<dbReference type="GO" id="GO:0003964">
    <property type="term" value="F:RNA-directed DNA polymerase activity"/>
    <property type="evidence" value="ECO:0007669"/>
    <property type="project" value="UniProtKB-EC"/>
</dbReference>
<protein>
    <recommendedName>
        <fullName evidence="1">RNA-directed DNA polymerase</fullName>
        <ecNumber evidence="1">2.7.7.49</ecNumber>
    </recommendedName>
</protein>
<dbReference type="GO" id="GO:0003676">
    <property type="term" value="F:nucleic acid binding"/>
    <property type="evidence" value="ECO:0007669"/>
    <property type="project" value="InterPro"/>
</dbReference>
<reference evidence="3 4" key="1">
    <citation type="submission" date="2015-12" db="EMBL/GenBank/DDBJ databases">
        <title>The genome of Folsomia candida.</title>
        <authorList>
            <person name="Faddeeva A."/>
            <person name="Derks M.F."/>
            <person name="Anvar Y."/>
            <person name="Smit S."/>
            <person name="Van Straalen N."/>
            <person name="Roelofs D."/>
        </authorList>
    </citation>
    <scope>NUCLEOTIDE SEQUENCE [LARGE SCALE GENOMIC DNA]</scope>
    <source>
        <strain evidence="3 4">VU population</strain>
        <tissue evidence="3">Whole body</tissue>
    </source>
</reference>
<dbReference type="PANTHER" id="PTHR37984">
    <property type="entry name" value="PROTEIN CBG26694"/>
    <property type="match status" value="1"/>
</dbReference>
<sequence length="477" mass="55392">MKPICLGMSAYRERDVDAKTSSWCRFKRRKFSKLAGGPRCAGAPRCHLFHIPGLPATDYDIIAIKHVNGAHKTCADFLSRYPTEEYDPPIDELQELPVLHIGLRPVRMEQLDDPKLAVMMEKLERGVDVPNFAMKNGVLHHREFSTNRYALAIPQQWVAKTLLECDDSVSFGCHMGLAKTHWKLRQRYWFPKMRQIAKIYIKSCTPCQARKIPRSKPYGKMQKIRVNTTPFFRVQIDISGPYPVSSNRNVYIISACDYLTKWLETRAIKTADTKAVVKFIMEQIICRHSCPSIIQSDQGSVFTSAIFKELALSLGINHLLSTTYHPQTVGQIERSHQVLHDSIFMYLEDPLRSQKDWDKFLFQITFAINTSVHKVTGFSPFYMLYGREAVYPIEREVINGGEEETIGDYLSRIRTARLIASQRIRKMQNEYARRYDQHRQDHNFEIGDKVLYRKYPQSKGLNPKLFAFFYGRYVTRK</sequence>
<dbReference type="InterPro" id="IPR001584">
    <property type="entry name" value="Integrase_cat-core"/>
</dbReference>
<dbReference type="InterPro" id="IPR041588">
    <property type="entry name" value="Integrase_H2C2"/>
</dbReference>
<proteinExistence type="predicted"/>
<dbReference type="Pfam" id="PF00665">
    <property type="entry name" value="rve"/>
    <property type="match status" value="1"/>
</dbReference>
<accession>A0A226DWC2</accession>
<dbReference type="Gene3D" id="1.10.340.70">
    <property type="match status" value="1"/>
</dbReference>
<name>A0A226DWC2_FOLCA</name>
<dbReference type="Gene3D" id="3.30.420.10">
    <property type="entry name" value="Ribonuclease H-like superfamily/Ribonuclease H"/>
    <property type="match status" value="1"/>
</dbReference>
<dbReference type="EMBL" id="LNIX01000011">
    <property type="protein sequence ID" value="OXA48991.1"/>
    <property type="molecule type" value="Genomic_DNA"/>
</dbReference>
<dbReference type="PANTHER" id="PTHR37984:SF15">
    <property type="entry name" value="INTEGRASE CATALYTIC DOMAIN-CONTAINING PROTEIN"/>
    <property type="match status" value="1"/>
</dbReference>
<feature type="domain" description="Integrase catalytic" evidence="2">
    <location>
        <begin position="226"/>
        <end position="388"/>
    </location>
</feature>
<dbReference type="OMA" id="RNANHYT"/>
<organism evidence="3 4">
    <name type="scientific">Folsomia candida</name>
    <name type="common">Springtail</name>
    <dbReference type="NCBI Taxonomy" id="158441"/>
    <lineage>
        <taxon>Eukaryota</taxon>
        <taxon>Metazoa</taxon>
        <taxon>Ecdysozoa</taxon>
        <taxon>Arthropoda</taxon>
        <taxon>Hexapoda</taxon>
        <taxon>Collembola</taxon>
        <taxon>Entomobryomorpha</taxon>
        <taxon>Isotomoidea</taxon>
        <taxon>Isotomidae</taxon>
        <taxon>Proisotominae</taxon>
        <taxon>Folsomia</taxon>
    </lineage>
</organism>
<dbReference type="InterPro" id="IPR050951">
    <property type="entry name" value="Retrovirus_Pol_polyprotein"/>
</dbReference>
<evidence type="ECO:0000256" key="1">
    <source>
        <dbReference type="ARBA" id="ARBA00012493"/>
    </source>
</evidence>
<dbReference type="PROSITE" id="PS50994">
    <property type="entry name" value="INTEGRASE"/>
    <property type="match status" value="1"/>
</dbReference>